<protein>
    <recommendedName>
        <fullName evidence="4">AAA+ ATPase domain-containing protein</fullName>
    </recommendedName>
</protein>
<dbReference type="PROSITE" id="PS00675">
    <property type="entry name" value="SIGMA54_INTERACT_1"/>
    <property type="match status" value="1"/>
</dbReference>
<proteinExistence type="predicted"/>
<dbReference type="InterPro" id="IPR027417">
    <property type="entry name" value="P-loop_NTPase"/>
</dbReference>
<dbReference type="Proteomes" id="UP000282195">
    <property type="component" value="Chromosome"/>
</dbReference>
<accession>A0A387FMH6</accession>
<evidence type="ECO:0008006" key="4">
    <source>
        <dbReference type="Google" id="ProtNLM"/>
    </source>
</evidence>
<dbReference type="EMBL" id="CP032694">
    <property type="protein sequence ID" value="AYG60008.1"/>
    <property type="molecule type" value="Genomic_DNA"/>
</dbReference>
<dbReference type="InterPro" id="IPR025662">
    <property type="entry name" value="Sigma_54_int_dom_ATP-bd_1"/>
</dbReference>
<feature type="region of interest" description="Disordered" evidence="1">
    <location>
        <begin position="1"/>
        <end position="29"/>
    </location>
</feature>
<dbReference type="SUPFAM" id="SSF52540">
    <property type="entry name" value="P-loop containing nucleoside triphosphate hydrolases"/>
    <property type="match status" value="1"/>
</dbReference>
<gene>
    <name evidence="2" type="ORF">CCGE525_15210</name>
</gene>
<feature type="compositionally biased region" description="Low complexity" evidence="1">
    <location>
        <begin position="14"/>
        <end position="29"/>
    </location>
</feature>
<dbReference type="Gene3D" id="3.40.50.300">
    <property type="entry name" value="P-loop containing nucleotide triphosphate hydrolases"/>
    <property type="match status" value="1"/>
</dbReference>
<dbReference type="InterPro" id="IPR008868">
    <property type="entry name" value="TniB"/>
</dbReference>
<dbReference type="OrthoDB" id="5288220at2"/>
<name>A0A387FMH6_9HYPH</name>
<sequence length="352" mass="39217">MGPQLTTSKHRRLTMTTTNTTPVNNSPLPTGDVEARMLAKVIAATSIYIEFERDDTFDRHLDYFDLNRRACIAGHGARQRALYIMGESGTGKTKMVRHHLAKRKEFQPYQNEAGHTINPVLFVETPAATNNTKSCAIATLAQLGISASDRASEFKLYDLLKRQLKFQGIQYIVFDEAQQILRGAKAATVLKVQDVMKSLLQIEGHPVHIIFVGTPALARFLDGDRQLANRSRVMRLLPLNPKKDMEFVKKVIHEVILRCELTPGWGEHEDVGARLVKAASNSLGTLAEILRDACFIVLKDGRKALTSKDLAIAYRERFGALNSQNVFKAKPGAWENINPAKAVSDLVAENEK</sequence>
<dbReference type="KEGG" id="rjg:CCGE525_15210"/>
<dbReference type="AlphaFoldDB" id="A0A387FMH6"/>
<dbReference type="PANTHER" id="PTHR35894:SF1">
    <property type="entry name" value="PHOSPHORIBULOKINASE _ URIDINE KINASE FAMILY"/>
    <property type="match status" value="1"/>
</dbReference>
<dbReference type="Pfam" id="PF05621">
    <property type="entry name" value="TniB"/>
    <property type="match status" value="1"/>
</dbReference>
<reference evidence="2 3" key="1">
    <citation type="submission" date="2018-10" db="EMBL/GenBank/DDBJ databases">
        <title>Rhizobium etli, R. leguminosarum and a new Rhizobium genospecies from Phaseolus dumosus.</title>
        <authorList>
            <person name="Ramirez-Puebla S.T."/>
            <person name="Rogel-Hernandez M.A."/>
            <person name="Guerrero G."/>
            <person name="Ormeno-Orrillo E."/>
            <person name="Martinez-Romero J.C."/>
            <person name="Negrete-Yankelevich S."/>
            <person name="Martinez-Romero E."/>
        </authorList>
    </citation>
    <scope>NUCLEOTIDE SEQUENCE [LARGE SCALE GENOMIC DNA]</scope>
    <source>
        <strain evidence="2 3">CCGE525</strain>
    </source>
</reference>
<dbReference type="PANTHER" id="PTHR35894">
    <property type="entry name" value="GENERAL SECRETION PATHWAY PROTEIN A-RELATED"/>
    <property type="match status" value="1"/>
</dbReference>
<keyword evidence="3" id="KW-1185">Reference proteome</keyword>
<organism evidence="2 3">
    <name type="scientific">Rhizobium jaguaris</name>
    <dbReference type="NCBI Taxonomy" id="1312183"/>
    <lineage>
        <taxon>Bacteria</taxon>
        <taxon>Pseudomonadati</taxon>
        <taxon>Pseudomonadota</taxon>
        <taxon>Alphaproteobacteria</taxon>
        <taxon>Hyphomicrobiales</taxon>
        <taxon>Rhizobiaceae</taxon>
        <taxon>Rhizobium/Agrobacterium group</taxon>
        <taxon>Rhizobium</taxon>
    </lineage>
</organism>
<evidence type="ECO:0000313" key="2">
    <source>
        <dbReference type="EMBL" id="AYG60008.1"/>
    </source>
</evidence>
<evidence type="ECO:0000256" key="1">
    <source>
        <dbReference type="SAM" id="MobiDB-lite"/>
    </source>
</evidence>
<evidence type="ECO:0000313" key="3">
    <source>
        <dbReference type="Proteomes" id="UP000282195"/>
    </source>
</evidence>
<dbReference type="InterPro" id="IPR052026">
    <property type="entry name" value="ExeA_AAA_ATPase_DNA-bind"/>
</dbReference>